<keyword evidence="3" id="KW-0812">Transmembrane</keyword>
<keyword evidence="1" id="KW-0378">Hydrolase</keyword>
<reference evidence="5 6" key="1">
    <citation type="submission" date="2018-11" db="EMBL/GenBank/DDBJ databases">
        <title>Genome sequence of Apiotrichum porosum DSM 27194.</title>
        <authorList>
            <person name="Aliyu H."/>
            <person name="Gorte O."/>
            <person name="Ochsenreither K."/>
        </authorList>
    </citation>
    <scope>NUCLEOTIDE SEQUENCE [LARGE SCALE GENOMIC DNA]</scope>
    <source>
        <strain evidence="5 6">DSM 27194</strain>
    </source>
</reference>
<keyword evidence="3" id="KW-0472">Membrane</keyword>
<feature type="region of interest" description="Disordered" evidence="2">
    <location>
        <begin position="627"/>
        <end position="654"/>
    </location>
</feature>
<comment type="caution">
    <text evidence="5">The sequence shown here is derived from an EMBL/GenBank/DDBJ whole genome shotgun (WGS) entry which is preliminary data.</text>
</comment>
<organism evidence="5 6">
    <name type="scientific">Apiotrichum porosum</name>
    <dbReference type="NCBI Taxonomy" id="105984"/>
    <lineage>
        <taxon>Eukaryota</taxon>
        <taxon>Fungi</taxon>
        <taxon>Dikarya</taxon>
        <taxon>Basidiomycota</taxon>
        <taxon>Agaricomycotina</taxon>
        <taxon>Tremellomycetes</taxon>
        <taxon>Trichosporonales</taxon>
        <taxon>Trichosporonaceae</taxon>
        <taxon>Apiotrichum</taxon>
    </lineage>
</organism>
<proteinExistence type="predicted"/>
<dbReference type="OrthoDB" id="2152029at2759"/>
<feature type="region of interest" description="Disordered" evidence="2">
    <location>
        <begin position="506"/>
        <end position="531"/>
    </location>
</feature>
<dbReference type="Proteomes" id="UP000279236">
    <property type="component" value="Unassembled WGS sequence"/>
</dbReference>
<keyword evidence="6" id="KW-1185">Reference proteome</keyword>
<dbReference type="InterPro" id="IPR050300">
    <property type="entry name" value="GDXG_lipolytic_enzyme"/>
</dbReference>
<dbReference type="EMBL" id="RSCE01000002">
    <property type="protein sequence ID" value="RSH86222.1"/>
    <property type="molecule type" value="Genomic_DNA"/>
</dbReference>
<name>A0A427Y582_9TREE</name>
<evidence type="ECO:0000256" key="3">
    <source>
        <dbReference type="SAM" id="Phobius"/>
    </source>
</evidence>
<feature type="transmembrane region" description="Helical" evidence="3">
    <location>
        <begin position="70"/>
        <end position="92"/>
    </location>
</feature>
<evidence type="ECO:0000313" key="5">
    <source>
        <dbReference type="EMBL" id="RSH86222.1"/>
    </source>
</evidence>
<feature type="compositionally biased region" description="Acidic residues" evidence="2">
    <location>
        <begin position="640"/>
        <end position="654"/>
    </location>
</feature>
<dbReference type="PANTHER" id="PTHR48081">
    <property type="entry name" value="AB HYDROLASE SUPERFAMILY PROTEIN C4A8.06C"/>
    <property type="match status" value="1"/>
</dbReference>
<dbReference type="GeneID" id="39589002"/>
<sequence>MPDGTSLRHRRSVDLEAVAAKQDPVPPTSPAVSAITDDVWGEMTSEAIRHRCLAGAPRNPLHRHPVLRRIYLVFFVLSTLLILVPAWTLWYLPRSNRPRRSWTLKRCLRVRWSRRLCAVVARCEIDYLGRDFNKELDPLKLAFSHPVTVPPAPRTWLRGHPAVMLSHLRSSRGRWHPEFVHRGQRERDGVWGRWNPAAAAASDDSEKQTHELQYGFAPVPAFWYDGIKDAPEAQRRPRLPGQPVMLHLHGGGYVCGTAAETDLTSSISKSMVAHTPIGHVLSLDYRLAPTAPWPLPLLDAISAYAYLVNDEGVDERDLVIGGDSAGGHLALALTRWLRDEGAKLGLRGPRALVLMSPWSDIGFTHQWGESSFKFNADSDTIDNTFGPFASSLLLRALPSGIMHENEYLSPASRLISRSPAHFSRFPPVFVVHGGAERLAREIQELFARIRLGREHGDMEDTPDHLVSAPDAVHDFAIFPWFAAEAGALYEEMDGWLRALLGEGSESGSSSEVEVDADEMATSASGPSSPVSPLPLSPLALALSVTNSPSARDMRRRTSLARRALRDHKSPRLPGHKDTPRQMYADMHVEGLHLLDLEPLDLGAAVVAPFTPFTAQFERGEWDWDGEAWHEFGAGSRSASDDEDEGEGEGDEANE</sequence>
<evidence type="ECO:0000259" key="4">
    <source>
        <dbReference type="Pfam" id="PF07859"/>
    </source>
</evidence>
<keyword evidence="3" id="KW-1133">Transmembrane helix</keyword>
<evidence type="ECO:0000313" key="6">
    <source>
        <dbReference type="Proteomes" id="UP000279236"/>
    </source>
</evidence>
<dbReference type="RefSeq" id="XP_028479007.1">
    <property type="nucleotide sequence ID" value="XM_028620035.1"/>
</dbReference>
<gene>
    <name evidence="5" type="ORF">EHS24_004459</name>
</gene>
<dbReference type="InterPro" id="IPR029058">
    <property type="entry name" value="AB_hydrolase_fold"/>
</dbReference>
<accession>A0A427Y582</accession>
<dbReference type="AlphaFoldDB" id="A0A427Y582"/>
<dbReference type="GO" id="GO:0016787">
    <property type="term" value="F:hydrolase activity"/>
    <property type="evidence" value="ECO:0007669"/>
    <property type="project" value="UniProtKB-KW"/>
</dbReference>
<dbReference type="SUPFAM" id="SSF53474">
    <property type="entry name" value="alpha/beta-Hydrolases"/>
    <property type="match status" value="1"/>
</dbReference>
<evidence type="ECO:0000256" key="2">
    <source>
        <dbReference type="SAM" id="MobiDB-lite"/>
    </source>
</evidence>
<dbReference type="STRING" id="105984.A0A427Y582"/>
<protein>
    <recommendedName>
        <fullName evidence="4">Alpha/beta hydrolase fold-3 domain-containing protein</fullName>
    </recommendedName>
</protein>
<feature type="domain" description="Alpha/beta hydrolase fold-3" evidence="4">
    <location>
        <begin position="245"/>
        <end position="451"/>
    </location>
</feature>
<dbReference type="Pfam" id="PF07859">
    <property type="entry name" value="Abhydrolase_3"/>
    <property type="match status" value="1"/>
</dbReference>
<dbReference type="InterPro" id="IPR013094">
    <property type="entry name" value="AB_hydrolase_3"/>
</dbReference>
<dbReference type="Gene3D" id="3.40.50.1820">
    <property type="entry name" value="alpha/beta hydrolase"/>
    <property type="match status" value="1"/>
</dbReference>
<evidence type="ECO:0000256" key="1">
    <source>
        <dbReference type="ARBA" id="ARBA00022801"/>
    </source>
</evidence>
<dbReference type="PANTHER" id="PTHR48081:SF26">
    <property type="entry name" value="ALPHA_BETA HYDROLASE FOLD-3 DOMAIN-CONTAINING PROTEIN"/>
    <property type="match status" value="1"/>
</dbReference>